<reference evidence="2" key="2">
    <citation type="submission" date="2017-12" db="EMBL/GenBank/DDBJ databases">
        <title>Genome sequence of the Bar-tailed Godwit (Limosa lapponica baueri).</title>
        <authorList>
            <person name="Lima N.C.B."/>
            <person name="Parody-Merino A.M."/>
            <person name="Battley P.F."/>
            <person name="Fidler A.E."/>
            <person name="Prosdocimi F."/>
        </authorList>
    </citation>
    <scope>NUCLEOTIDE SEQUENCE [LARGE SCALE GENOMIC DNA]</scope>
</reference>
<dbReference type="EMBL" id="KZ505938">
    <property type="protein sequence ID" value="PKU43040.1"/>
    <property type="molecule type" value="Genomic_DNA"/>
</dbReference>
<gene>
    <name evidence="1" type="ORF">llap_6651</name>
</gene>
<evidence type="ECO:0000313" key="2">
    <source>
        <dbReference type="Proteomes" id="UP000233556"/>
    </source>
</evidence>
<name>A0A2I0UAG0_LIMLA</name>
<accession>A0A2I0UAG0</accession>
<protein>
    <submittedName>
        <fullName evidence="1">Uncharacterized protein</fullName>
    </submittedName>
</protein>
<organism evidence="1 2">
    <name type="scientific">Limosa lapponica baueri</name>
    <dbReference type="NCBI Taxonomy" id="1758121"/>
    <lineage>
        <taxon>Eukaryota</taxon>
        <taxon>Metazoa</taxon>
        <taxon>Chordata</taxon>
        <taxon>Craniata</taxon>
        <taxon>Vertebrata</taxon>
        <taxon>Euteleostomi</taxon>
        <taxon>Archelosauria</taxon>
        <taxon>Archosauria</taxon>
        <taxon>Dinosauria</taxon>
        <taxon>Saurischia</taxon>
        <taxon>Theropoda</taxon>
        <taxon>Coelurosauria</taxon>
        <taxon>Aves</taxon>
        <taxon>Neognathae</taxon>
        <taxon>Neoaves</taxon>
        <taxon>Charadriiformes</taxon>
        <taxon>Scolopacidae</taxon>
        <taxon>Limosa</taxon>
    </lineage>
</organism>
<reference evidence="2" key="1">
    <citation type="submission" date="2017-11" db="EMBL/GenBank/DDBJ databases">
        <authorList>
            <person name="Lima N.C."/>
            <person name="Parody-Merino A.M."/>
            <person name="Battley P.F."/>
            <person name="Fidler A.E."/>
            <person name="Prosdocimi F."/>
        </authorList>
    </citation>
    <scope>NUCLEOTIDE SEQUENCE [LARGE SCALE GENOMIC DNA]</scope>
</reference>
<dbReference type="Proteomes" id="UP000233556">
    <property type="component" value="Unassembled WGS sequence"/>
</dbReference>
<keyword evidence="2" id="KW-1185">Reference proteome</keyword>
<proteinExistence type="predicted"/>
<dbReference type="AlphaFoldDB" id="A0A2I0UAG0"/>
<sequence length="85" mass="9535">MDILVIKAKVMSTNCDTYSISVGTVKQNTSHSTHKSICIELANRNEIVNSHPPHCEHYLHRLEKAELASYSEKKGKNPTNDIAKD</sequence>
<evidence type="ECO:0000313" key="1">
    <source>
        <dbReference type="EMBL" id="PKU43040.1"/>
    </source>
</evidence>